<reference evidence="1" key="1">
    <citation type="submission" date="2021-05" db="EMBL/GenBank/DDBJ databases">
        <authorList>
            <person name="Alioto T."/>
            <person name="Alioto T."/>
            <person name="Gomez Garrido J."/>
        </authorList>
    </citation>
    <scope>NUCLEOTIDE SEQUENCE</scope>
</reference>
<sequence>MRADMFQWLLQRALHRSGSVFLQAGLRDGTLGQQQVRGHVRATLPERGLHRAQHVHLPPRIRAGRDQPVQVPCSLPQRLSQRSLLGAKHVLVQCWIHQGPQLEGKSSVCEARVRQRVDDTTTTGEERYFALLHV</sequence>
<dbReference type="EMBL" id="HBUE01310930">
    <property type="protein sequence ID" value="CAG6583258.1"/>
    <property type="molecule type" value="Transcribed_RNA"/>
</dbReference>
<dbReference type="AlphaFoldDB" id="A0A8D8HBU7"/>
<name>A0A8D8HBU7_CULPI</name>
<proteinExistence type="predicted"/>
<organism evidence="1">
    <name type="scientific">Culex pipiens</name>
    <name type="common">House mosquito</name>
    <dbReference type="NCBI Taxonomy" id="7175"/>
    <lineage>
        <taxon>Eukaryota</taxon>
        <taxon>Metazoa</taxon>
        <taxon>Ecdysozoa</taxon>
        <taxon>Arthropoda</taxon>
        <taxon>Hexapoda</taxon>
        <taxon>Insecta</taxon>
        <taxon>Pterygota</taxon>
        <taxon>Neoptera</taxon>
        <taxon>Endopterygota</taxon>
        <taxon>Diptera</taxon>
        <taxon>Nematocera</taxon>
        <taxon>Culicoidea</taxon>
        <taxon>Culicidae</taxon>
        <taxon>Culicinae</taxon>
        <taxon>Culicini</taxon>
        <taxon>Culex</taxon>
        <taxon>Culex</taxon>
    </lineage>
</organism>
<protein>
    <submittedName>
        <fullName evidence="1">(northern house mosquito) hypothetical protein</fullName>
    </submittedName>
</protein>
<dbReference type="EMBL" id="HBUE01204672">
    <property type="protein sequence ID" value="CAG6531402.1"/>
    <property type="molecule type" value="Transcribed_RNA"/>
</dbReference>
<evidence type="ECO:0000313" key="1">
    <source>
        <dbReference type="EMBL" id="CAG6531402.1"/>
    </source>
</evidence>
<accession>A0A8D8HBU7</accession>